<feature type="domain" description="Abortive infection phage resistance protein N-terminal" evidence="2">
    <location>
        <begin position="30"/>
        <end position="174"/>
    </location>
</feature>
<accession>A0A0F9SPX6</accession>
<feature type="domain" description="Abortive phage infection protein C-terminal" evidence="1">
    <location>
        <begin position="233"/>
        <end position="548"/>
    </location>
</feature>
<dbReference type="AlphaFoldDB" id="A0A0F9SPX6"/>
<name>A0A0F9SPX6_9ZZZZ</name>
<evidence type="ECO:0000313" key="3">
    <source>
        <dbReference type="EMBL" id="KKN39016.1"/>
    </source>
</evidence>
<evidence type="ECO:0000259" key="1">
    <source>
        <dbReference type="Pfam" id="PF10592"/>
    </source>
</evidence>
<reference evidence="3" key="1">
    <citation type="journal article" date="2015" name="Nature">
        <title>Complex archaea that bridge the gap between prokaryotes and eukaryotes.</title>
        <authorList>
            <person name="Spang A."/>
            <person name="Saw J.H."/>
            <person name="Jorgensen S.L."/>
            <person name="Zaremba-Niedzwiedzka K."/>
            <person name="Martijn J."/>
            <person name="Lind A.E."/>
            <person name="van Eijk R."/>
            <person name="Schleper C."/>
            <person name="Guy L."/>
            <person name="Ettema T.J."/>
        </authorList>
    </citation>
    <scope>NUCLEOTIDE SEQUENCE</scope>
</reference>
<dbReference type="EMBL" id="LAZR01001788">
    <property type="protein sequence ID" value="KKN39016.1"/>
    <property type="molecule type" value="Genomic_DNA"/>
</dbReference>
<dbReference type="InterPro" id="IPR018891">
    <property type="entry name" value="AIPR_C"/>
</dbReference>
<dbReference type="Pfam" id="PF22879">
    <property type="entry name" value="AIPR_N"/>
    <property type="match status" value="1"/>
</dbReference>
<evidence type="ECO:0008006" key="4">
    <source>
        <dbReference type="Google" id="ProtNLM"/>
    </source>
</evidence>
<comment type="caution">
    <text evidence="3">The sequence shown here is derived from an EMBL/GenBank/DDBJ whole genome shotgun (WGS) entry which is preliminary data.</text>
</comment>
<evidence type="ECO:0000259" key="2">
    <source>
        <dbReference type="Pfam" id="PF22879"/>
    </source>
</evidence>
<sequence length="683" mass="78398">MVDLKEASERFHSDISTTALELDLLKEHKFVEDVGEILVDAGELEDCVRCSYQGRGIKVDGYFYDAEFDILYLIVSHWIDESDPAKSRVAPGEIDKIFKRCENFFSRSLKQLFSKIEIANEAHDLAHLIYETKKEITAVKIFLITDGICPKRHAEVVDTEGIEVTRVIWDIERILTFTETGEREPIIIDFTENGGPIPCLVENTEDKRYTVYLAYITGQALADMYSRWGTRLLDMNVRVFLSARGKVNKGIRETIVNEPEMFCAYNNGITVFAKEIDYTSLDDGLVGISKATGFQIVNGGQTVASLYHASKKQKAQLSQISVQMKLIVVNNKDDIETLVPRISEYSNTQNKVSMADLSANDPPHPELHEISKRLKAPDPTGGSRQTYWFYEKARGSYEETKRLEAKTPAKRREFEALYPKKQRFDKSLFGKSWNTYLRKPHTVSLGAQKNFADFNMWLKEQKEEGLNEFFKKTVALVLLWKNAERIVRKQPFEGYRHNIVTYTLTWIFELSDSRIDLAKIWREQVIHEKINDAVEDMSLIVNKHIRKTDKNVTEWCKNEECWKKLLDKDYQLPKGIEDSYIAPGSKKDVYDPRIKEVTEVIDFCKSKGSKAWWELAKWLKDRQFLSAKARSQCGNMGKALGRGKDPSYFLSTACKKAWEDSVVRGWSFTGEDVAGDVGTPKKS</sequence>
<organism evidence="3">
    <name type="scientific">marine sediment metagenome</name>
    <dbReference type="NCBI Taxonomy" id="412755"/>
    <lineage>
        <taxon>unclassified sequences</taxon>
        <taxon>metagenomes</taxon>
        <taxon>ecological metagenomes</taxon>
    </lineage>
</organism>
<proteinExistence type="predicted"/>
<dbReference type="Pfam" id="PF10592">
    <property type="entry name" value="AIPR"/>
    <property type="match status" value="1"/>
</dbReference>
<dbReference type="InterPro" id="IPR055101">
    <property type="entry name" value="AIPR_N"/>
</dbReference>
<gene>
    <name evidence="3" type="ORF">LCGC14_0747680</name>
</gene>
<protein>
    <recommendedName>
        <fullName evidence="4">Abortive phage infection protein</fullName>
    </recommendedName>
</protein>